<evidence type="ECO:0000313" key="2">
    <source>
        <dbReference type="EMBL" id="KAK8842905.1"/>
    </source>
</evidence>
<accession>A0ABR2H9L0</accession>
<evidence type="ECO:0000313" key="3">
    <source>
        <dbReference type="Proteomes" id="UP001470230"/>
    </source>
</evidence>
<dbReference type="Proteomes" id="UP001470230">
    <property type="component" value="Unassembled WGS sequence"/>
</dbReference>
<feature type="region of interest" description="Disordered" evidence="1">
    <location>
        <begin position="1"/>
        <end position="21"/>
    </location>
</feature>
<proteinExistence type="predicted"/>
<name>A0ABR2H9L0_9EUKA</name>
<organism evidence="2 3">
    <name type="scientific">Tritrichomonas musculus</name>
    <dbReference type="NCBI Taxonomy" id="1915356"/>
    <lineage>
        <taxon>Eukaryota</taxon>
        <taxon>Metamonada</taxon>
        <taxon>Parabasalia</taxon>
        <taxon>Tritrichomonadida</taxon>
        <taxon>Tritrichomonadidae</taxon>
        <taxon>Tritrichomonas</taxon>
    </lineage>
</organism>
<reference evidence="2 3" key="1">
    <citation type="submission" date="2024-04" db="EMBL/GenBank/DDBJ databases">
        <title>Tritrichomonas musculus Genome.</title>
        <authorList>
            <person name="Alves-Ferreira E."/>
            <person name="Grigg M."/>
            <person name="Lorenzi H."/>
            <person name="Galac M."/>
        </authorList>
    </citation>
    <scope>NUCLEOTIDE SEQUENCE [LARGE SCALE GENOMIC DNA]</scope>
    <source>
        <strain evidence="2 3">EAF2021</strain>
    </source>
</reference>
<sequence>MLKKDYGPAEQPEPNKPSESKLKTVFEAKNVETPIVNVQPQTYSTIKEMKITKSIEVDSGSITLNKCNLADGINISMKKDLSWPQISLVDTTINPEAIDIDVGLLELI</sequence>
<gene>
    <name evidence="2" type="ORF">M9Y10_025771</name>
</gene>
<evidence type="ECO:0000256" key="1">
    <source>
        <dbReference type="SAM" id="MobiDB-lite"/>
    </source>
</evidence>
<keyword evidence="3" id="KW-1185">Reference proteome</keyword>
<protein>
    <submittedName>
        <fullName evidence="2">Uncharacterized protein</fullName>
    </submittedName>
</protein>
<dbReference type="EMBL" id="JAPFFF010000037">
    <property type="protein sequence ID" value="KAK8842905.1"/>
    <property type="molecule type" value="Genomic_DNA"/>
</dbReference>
<comment type="caution">
    <text evidence="2">The sequence shown here is derived from an EMBL/GenBank/DDBJ whole genome shotgun (WGS) entry which is preliminary data.</text>
</comment>